<organism evidence="9 10">
    <name type="scientific">Vulcanisaeta moutnovskia (strain 768-28)</name>
    <dbReference type="NCBI Taxonomy" id="985053"/>
    <lineage>
        <taxon>Archaea</taxon>
        <taxon>Thermoproteota</taxon>
        <taxon>Thermoprotei</taxon>
        <taxon>Thermoproteales</taxon>
        <taxon>Thermoproteaceae</taxon>
        <taxon>Vulcanisaeta</taxon>
    </lineage>
</organism>
<gene>
    <name evidence="9" type="ordered locus">VMUT_0083</name>
</gene>
<dbReference type="PROSITE" id="PS50928">
    <property type="entry name" value="ABC_TM1"/>
    <property type="match status" value="1"/>
</dbReference>
<dbReference type="PANTHER" id="PTHR43386:SF1">
    <property type="entry name" value="D,D-DIPEPTIDE TRANSPORT SYSTEM PERMEASE PROTEIN DDPC-RELATED"/>
    <property type="match status" value="1"/>
</dbReference>
<dbReference type="InterPro" id="IPR000515">
    <property type="entry name" value="MetI-like"/>
</dbReference>
<dbReference type="InterPro" id="IPR050366">
    <property type="entry name" value="BP-dependent_transpt_permease"/>
</dbReference>
<evidence type="ECO:0000313" key="10">
    <source>
        <dbReference type="Proteomes" id="UP000007485"/>
    </source>
</evidence>
<dbReference type="HOGENOM" id="CLU_028518_5_3_2"/>
<dbReference type="InterPro" id="IPR035906">
    <property type="entry name" value="MetI-like_sf"/>
</dbReference>
<feature type="transmembrane region" description="Helical" evidence="7">
    <location>
        <begin position="115"/>
        <end position="138"/>
    </location>
</feature>
<reference evidence="9 10" key="1">
    <citation type="journal article" date="2011" name="J. Bacteriol.">
        <title>Complete genome sequence of 'Vulcanisaeta moutnovskia' strain 768-28, a novel member of the hyperthermophilic crenarchaeal genus vulcanisaeta.</title>
        <authorList>
            <person name="Gumerov V.M."/>
            <person name="Mardanov A.V."/>
            <person name="Beletsky A.V."/>
            <person name="Prokofeva M.I."/>
            <person name="Bonch-Osmolovskaya E.A."/>
            <person name="Ravin N.V."/>
            <person name="Skryabin K.G."/>
        </authorList>
    </citation>
    <scope>NUCLEOTIDE SEQUENCE [LARGE SCALE GENOMIC DNA]</scope>
    <source>
        <strain evidence="9 10">768-28</strain>
    </source>
</reference>
<dbReference type="SUPFAM" id="SSF161098">
    <property type="entry name" value="MetI-like"/>
    <property type="match status" value="1"/>
</dbReference>
<proteinExistence type="inferred from homology"/>
<keyword evidence="5 7" id="KW-1133">Transmembrane helix</keyword>
<evidence type="ECO:0000256" key="2">
    <source>
        <dbReference type="ARBA" id="ARBA00022448"/>
    </source>
</evidence>
<dbReference type="GO" id="GO:0005886">
    <property type="term" value="C:plasma membrane"/>
    <property type="evidence" value="ECO:0007669"/>
    <property type="project" value="UniProtKB-SubCell"/>
</dbReference>
<keyword evidence="10" id="KW-1185">Reference proteome</keyword>
<evidence type="ECO:0000256" key="7">
    <source>
        <dbReference type="RuleBase" id="RU363032"/>
    </source>
</evidence>
<comment type="similarity">
    <text evidence="7">Belongs to the binding-protein-dependent transport system permease family.</text>
</comment>
<name>F0QSE9_VULM7</name>
<dbReference type="GO" id="GO:0055085">
    <property type="term" value="P:transmembrane transport"/>
    <property type="evidence" value="ECO:0007669"/>
    <property type="project" value="InterPro"/>
</dbReference>
<evidence type="ECO:0000259" key="8">
    <source>
        <dbReference type="PROSITE" id="PS50928"/>
    </source>
</evidence>
<keyword evidence="3" id="KW-1003">Cell membrane</keyword>
<sequence length="311" mass="34266">MTEQVTEKRRAGGLAAGIWSWIKLISRDPAGLVGLIIVAAFVIWSIIQGVLELLATYLRYPRLGWVLLPGNPFAQNLAAAFQPPSWMHLMGTNYMGQDILARILYSIPYSAAYPAFLVVLSAILIGAALGISAGYLGGWWDEILMRITDAFLSVPAIILAIVVSVLLKASFIGMIYSFIIVWWPIYARLFRAETLRVKAMDYIAAAQLYGVSPIKLFFKYLFINAIDPIIAYAMLDFGNVILAASILNFIGVGLQPGLPILGEMASDGVSWGFPKYWWWAIFPSIVILIIALGFVLLGDRLQDIIGGRAVY</sequence>
<dbReference type="OrthoDB" id="312811at2157"/>
<feature type="transmembrane region" description="Helical" evidence="7">
    <location>
        <begin position="276"/>
        <end position="298"/>
    </location>
</feature>
<dbReference type="EMBL" id="CP002529">
    <property type="protein sequence ID" value="ADY00300.1"/>
    <property type="molecule type" value="Genomic_DNA"/>
</dbReference>
<keyword evidence="2 7" id="KW-0813">Transport</keyword>
<dbReference type="Pfam" id="PF00528">
    <property type="entry name" value="BPD_transp_1"/>
    <property type="match status" value="1"/>
</dbReference>
<evidence type="ECO:0000256" key="5">
    <source>
        <dbReference type="ARBA" id="ARBA00022989"/>
    </source>
</evidence>
<feature type="transmembrane region" description="Helical" evidence="7">
    <location>
        <begin position="229"/>
        <end position="256"/>
    </location>
</feature>
<feature type="transmembrane region" description="Helical" evidence="7">
    <location>
        <begin position="150"/>
        <end position="183"/>
    </location>
</feature>
<evidence type="ECO:0000256" key="3">
    <source>
        <dbReference type="ARBA" id="ARBA00022475"/>
    </source>
</evidence>
<dbReference type="RefSeq" id="WP_013603464.1">
    <property type="nucleotide sequence ID" value="NC_015151.1"/>
</dbReference>
<dbReference type="Proteomes" id="UP000007485">
    <property type="component" value="Chromosome"/>
</dbReference>
<evidence type="ECO:0000256" key="6">
    <source>
        <dbReference type="ARBA" id="ARBA00023136"/>
    </source>
</evidence>
<dbReference type="eggNOG" id="arCOG00748">
    <property type="taxonomic scope" value="Archaea"/>
</dbReference>
<accession>F0QSE9</accession>
<feature type="transmembrane region" description="Helical" evidence="7">
    <location>
        <begin position="30"/>
        <end position="51"/>
    </location>
</feature>
<keyword evidence="4 7" id="KW-0812">Transmembrane</keyword>
<protein>
    <submittedName>
        <fullName evidence="9">Dipeptide ABC transporter permease protein (DppC-3)</fullName>
    </submittedName>
</protein>
<comment type="subcellular location">
    <subcellularLocation>
        <location evidence="1 7">Cell membrane</location>
        <topology evidence="1 7">Multi-pass membrane protein</topology>
    </subcellularLocation>
</comment>
<evidence type="ECO:0000256" key="4">
    <source>
        <dbReference type="ARBA" id="ARBA00022692"/>
    </source>
</evidence>
<dbReference type="PANTHER" id="PTHR43386">
    <property type="entry name" value="OLIGOPEPTIDE TRANSPORT SYSTEM PERMEASE PROTEIN APPC"/>
    <property type="match status" value="1"/>
</dbReference>
<evidence type="ECO:0000313" key="9">
    <source>
        <dbReference type="EMBL" id="ADY00300.1"/>
    </source>
</evidence>
<dbReference type="Gene3D" id="1.10.3720.10">
    <property type="entry name" value="MetI-like"/>
    <property type="match status" value="1"/>
</dbReference>
<feature type="domain" description="ABC transmembrane type-1" evidence="8">
    <location>
        <begin position="112"/>
        <end position="298"/>
    </location>
</feature>
<dbReference type="STRING" id="985053.VMUT_0083"/>
<dbReference type="KEGG" id="vmo:VMUT_0083"/>
<dbReference type="AlphaFoldDB" id="F0QSE9"/>
<evidence type="ECO:0000256" key="1">
    <source>
        <dbReference type="ARBA" id="ARBA00004651"/>
    </source>
</evidence>
<dbReference type="CDD" id="cd06261">
    <property type="entry name" value="TM_PBP2"/>
    <property type="match status" value="1"/>
</dbReference>
<keyword evidence="6 7" id="KW-0472">Membrane</keyword>
<dbReference type="GeneID" id="10287735"/>